<keyword evidence="3" id="KW-1185">Reference proteome</keyword>
<feature type="transmembrane region" description="Helical" evidence="1">
    <location>
        <begin position="12"/>
        <end position="32"/>
    </location>
</feature>
<dbReference type="EMBL" id="STGX01000007">
    <property type="protein sequence ID" value="THV28597.1"/>
    <property type="molecule type" value="Genomic_DNA"/>
</dbReference>
<evidence type="ECO:0000313" key="3">
    <source>
        <dbReference type="Proteomes" id="UP000305792"/>
    </source>
</evidence>
<keyword evidence="1" id="KW-1133">Transmembrane helix</keyword>
<evidence type="ECO:0000313" key="2">
    <source>
        <dbReference type="EMBL" id="THV28597.1"/>
    </source>
</evidence>
<name>A0A4S8PDZ2_9ACTN</name>
<reference evidence="2 3" key="1">
    <citation type="journal article" date="2018" name="Int. J. Syst. Evol. Microbiol.">
        <title>Glycomyces paridis sp. nov., isolated from the medicinal plant Paris polyphylla.</title>
        <authorList>
            <person name="Fang X.M."/>
            <person name="Bai J.L."/>
            <person name="Su J."/>
            <person name="Zhao L.L."/>
            <person name="Liu H.Y."/>
            <person name="Ma B.P."/>
            <person name="Zhang Y.Q."/>
            <person name="Yu L.Y."/>
        </authorList>
    </citation>
    <scope>NUCLEOTIDE SEQUENCE [LARGE SCALE GENOMIC DNA]</scope>
    <source>
        <strain evidence="2 3">CPCC 204357</strain>
    </source>
</reference>
<evidence type="ECO:0000256" key="1">
    <source>
        <dbReference type="SAM" id="Phobius"/>
    </source>
</evidence>
<feature type="transmembrane region" description="Helical" evidence="1">
    <location>
        <begin position="92"/>
        <end position="109"/>
    </location>
</feature>
<comment type="caution">
    <text evidence="2">The sequence shown here is derived from an EMBL/GenBank/DDBJ whole genome shotgun (WGS) entry which is preliminary data.</text>
</comment>
<organism evidence="2 3">
    <name type="scientific">Glycomyces paridis</name>
    <dbReference type="NCBI Taxonomy" id="2126555"/>
    <lineage>
        <taxon>Bacteria</taxon>
        <taxon>Bacillati</taxon>
        <taxon>Actinomycetota</taxon>
        <taxon>Actinomycetes</taxon>
        <taxon>Glycomycetales</taxon>
        <taxon>Glycomycetaceae</taxon>
        <taxon>Glycomyces</taxon>
    </lineage>
</organism>
<sequence>MPKTSHTTQWTLALGSSVAFALIAWIVALAWLSSSDPLQCAYPDAIPSGCPFEKARYSEFFMAVYWTAAIGGPLLALGAWTFLTPAGRRDRAAWAVVAGVLLLPGPWLLHDATGFLWVDAVLAEIAPSLMEPRIILVVHGFGRLALVLCTPLVLAILMFRRERWIYALGWTAVTLNVVVAMAVVLWAGVTG</sequence>
<keyword evidence="1" id="KW-0812">Transmembrane</keyword>
<dbReference type="Proteomes" id="UP000305792">
    <property type="component" value="Unassembled WGS sequence"/>
</dbReference>
<feature type="transmembrane region" description="Helical" evidence="1">
    <location>
        <begin position="164"/>
        <end position="189"/>
    </location>
</feature>
<feature type="transmembrane region" description="Helical" evidence="1">
    <location>
        <begin position="134"/>
        <end position="157"/>
    </location>
</feature>
<gene>
    <name evidence="2" type="ORF">E9998_10755</name>
</gene>
<dbReference type="AlphaFoldDB" id="A0A4S8PDZ2"/>
<dbReference type="RefSeq" id="WP_136529709.1">
    <property type="nucleotide sequence ID" value="NZ_STGX01000007.1"/>
</dbReference>
<feature type="transmembrane region" description="Helical" evidence="1">
    <location>
        <begin position="63"/>
        <end position="83"/>
    </location>
</feature>
<evidence type="ECO:0008006" key="4">
    <source>
        <dbReference type="Google" id="ProtNLM"/>
    </source>
</evidence>
<accession>A0A4S8PDZ2</accession>
<keyword evidence="1" id="KW-0472">Membrane</keyword>
<proteinExistence type="predicted"/>
<protein>
    <recommendedName>
        <fullName evidence="4">DUF998 domain-containing protein</fullName>
    </recommendedName>
</protein>